<name>A0A1G6YBF0_9ACTN</name>
<dbReference type="OrthoDB" id="5196388at2"/>
<evidence type="ECO:0000313" key="3">
    <source>
        <dbReference type="Proteomes" id="UP000198949"/>
    </source>
</evidence>
<keyword evidence="3" id="KW-1185">Reference proteome</keyword>
<reference evidence="3" key="1">
    <citation type="submission" date="2016-10" db="EMBL/GenBank/DDBJ databases">
        <authorList>
            <person name="Varghese N."/>
            <person name="Submissions S."/>
        </authorList>
    </citation>
    <scope>NUCLEOTIDE SEQUENCE [LARGE SCALE GENOMIC DNA]</scope>
    <source>
        <strain evidence="3">CGMCC 4.3516</strain>
    </source>
</reference>
<proteinExistence type="predicted"/>
<evidence type="ECO:0000313" key="2">
    <source>
        <dbReference type="EMBL" id="SDD87662.1"/>
    </source>
</evidence>
<gene>
    <name evidence="2" type="ORF">SAMN05216270_108241</name>
</gene>
<evidence type="ECO:0000256" key="1">
    <source>
        <dbReference type="SAM" id="MobiDB-lite"/>
    </source>
</evidence>
<organism evidence="2 3">
    <name type="scientific">Glycomyces harbinensis</name>
    <dbReference type="NCBI Taxonomy" id="58114"/>
    <lineage>
        <taxon>Bacteria</taxon>
        <taxon>Bacillati</taxon>
        <taxon>Actinomycetota</taxon>
        <taxon>Actinomycetes</taxon>
        <taxon>Glycomycetales</taxon>
        <taxon>Glycomycetaceae</taxon>
        <taxon>Glycomyces</taxon>
    </lineage>
</organism>
<feature type="region of interest" description="Disordered" evidence="1">
    <location>
        <begin position="70"/>
        <end position="97"/>
    </location>
</feature>
<protein>
    <submittedName>
        <fullName evidence="2">Uncharacterized protein</fullName>
    </submittedName>
</protein>
<dbReference type="Proteomes" id="UP000198949">
    <property type="component" value="Unassembled WGS sequence"/>
</dbReference>
<dbReference type="AlphaFoldDB" id="A0A1G6YBF0"/>
<sequence>MGDYDVPVEGTPEQLAELRRRLDDDLDSRTAVPFAATLGLLPPTEPEGWQGWAIVDAFPNEDYDTPVMYWLGPQPEHGGEDYPAEDDDEDVSGDPWA</sequence>
<dbReference type="STRING" id="58114.SAMN05216270_108241"/>
<accession>A0A1G6YBF0</accession>
<dbReference type="EMBL" id="FNAD01000008">
    <property type="protein sequence ID" value="SDD87662.1"/>
    <property type="molecule type" value="Genomic_DNA"/>
</dbReference>
<feature type="compositionally biased region" description="Acidic residues" evidence="1">
    <location>
        <begin position="82"/>
        <end position="97"/>
    </location>
</feature>
<dbReference type="RefSeq" id="WP_091036829.1">
    <property type="nucleotide sequence ID" value="NZ_FNAD01000008.1"/>
</dbReference>